<name>A0A448XLY0_9PLAT</name>
<keyword evidence="2" id="KW-1185">Reference proteome</keyword>
<protein>
    <submittedName>
        <fullName evidence="1">Uncharacterized protein</fullName>
    </submittedName>
</protein>
<organism evidence="1 2">
    <name type="scientific">Protopolystoma xenopodis</name>
    <dbReference type="NCBI Taxonomy" id="117903"/>
    <lineage>
        <taxon>Eukaryota</taxon>
        <taxon>Metazoa</taxon>
        <taxon>Spiralia</taxon>
        <taxon>Lophotrochozoa</taxon>
        <taxon>Platyhelminthes</taxon>
        <taxon>Monogenea</taxon>
        <taxon>Polyopisthocotylea</taxon>
        <taxon>Polystomatidea</taxon>
        <taxon>Polystomatidae</taxon>
        <taxon>Protopolystoma</taxon>
    </lineage>
</organism>
<evidence type="ECO:0000313" key="2">
    <source>
        <dbReference type="Proteomes" id="UP000784294"/>
    </source>
</evidence>
<dbReference type="AlphaFoldDB" id="A0A448XLY0"/>
<proteinExistence type="predicted"/>
<accession>A0A448XLY0</accession>
<comment type="caution">
    <text evidence="1">The sequence shown here is derived from an EMBL/GenBank/DDBJ whole genome shotgun (WGS) entry which is preliminary data.</text>
</comment>
<evidence type="ECO:0000313" key="1">
    <source>
        <dbReference type="EMBL" id="VEL39842.1"/>
    </source>
</evidence>
<dbReference type="Proteomes" id="UP000784294">
    <property type="component" value="Unassembled WGS sequence"/>
</dbReference>
<dbReference type="EMBL" id="CAAALY010262741">
    <property type="protein sequence ID" value="VEL39842.1"/>
    <property type="molecule type" value="Genomic_DNA"/>
</dbReference>
<sequence>MTGFSVEELMEANEEDCYKRKFSKTTLRDPDEILQNIDPFTPCLNDRRHIESIPLSELEKESKEEACESYEVKELPAYLHDFFSLKSEIIKFLIQLSVKEGEVKGSGISQKHPAFTLADFKNLHVLADQSSWISQYCTELIDRRMGYKQKRVRVCFPKKDFLANYKNIVRCLRMCNEETEINILTKALKNKIKDMDEASAAYLAIKLYALMENKVEGKSAPIVYLAASSGKKCDDLRKITLPIQSSSEYQLHLMDLTEKNYMNIDSSRSTLQTMTSNSQEKGSHTNFDNVYKDENIEIPTISELVDCSGIEKYLKYVLNSWTRRGNGGNFAELPRICPELLSFIPPNLNHFETECSKTNYRYGGSTDTRVPNYIKR</sequence>
<feature type="non-terminal residue" evidence="1">
    <location>
        <position position="376"/>
    </location>
</feature>
<reference evidence="1" key="1">
    <citation type="submission" date="2018-11" db="EMBL/GenBank/DDBJ databases">
        <authorList>
            <consortium name="Pathogen Informatics"/>
        </authorList>
    </citation>
    <scope>NUCLEOTIDE SEQUENCE</scope>
</reference>
<gene>
    <name evidence="1" type="ORF">PXEA_LOCUS33282</name>
</gene>